<protein>
    <recommendedName>
        <fullName evidence="4">Protein-L-isoaspartate O-methyltransferase</fullName>
        <ecNumber evidence="3">2.1.1.77</ecNumber>
    </recommendedName>
    <alternativeName>
        <fullName evidence="11">L-isoaspartyl protein carboxyl methyltransferase</fullName>
    </alternativeName>
    <alternativeName>
        <fullName evidence="9">Protein L-isoaspartyl methyltransferase</fullName>
    </alternativeName>
    <alternativeName>
        <fullName evidence="10">Protein-beta-aspartate methyltransferase</fullName>
    </alternativeName>
</protein>
<reference evidence="12 13" key="1">
    <citation type="submission" date="2016-10" db="EMBL/GenBank/DDBJ databases">
        <authorList>
            <person name="de Groot N.N."/>
        </authorList>
    </citation>
    <scope>NUCLEOTIDE SEQUENCE [LARGE SCALE GENOMIC DNA]</scope>
    <source>
        <strain evidence="12 13">CGMCC 4.2022</strain>
    </source>
</reference>
<keyword evidence="7 12" id="KW-0808">Transferase</keyword>
<accession>A0A1H0D8Q1</accession>
<evidence type="ECO:0000256" key="8">
    <source>
        <dbReference type="ARBA" id="ARBA00022691"/>
    </source>
</evidence>
<evidence type="ECO:0000313" key="13">
    <source>
        <dbReference type="Proteomes" id="UP000199341"/>
    </source>
</evidence>
<evidence type="ECO:0000256" key="7">
    <source>
        <dbReference type="ARBA" id="ARBA00022679"/>
    </source>
</evidence>
<dbReference type="EC" id="2.1.1.77" evidence="3"/>
<dbReference type="Gene3D" id="3.40.50.150">
    <property type="entry name" value="Vaccinia Virus protein VP39"/>
    <property type="match status" value="1"/>
</dbReference>
<dbReference type="Pfam" id="PF01135">
    <property type="entry name" value="PCMT"/>
    <property type="match status" value="1"/>
</dbReference>
<gene>
    <name evidence="12" type="ORF">SAMN05216259_105119</name>
</gene>
<evidence type="ECO:0000256" key="5">
    <source>
        <dbReference type="ARBA" id="ARBA00022490"/>
    </source>
</evidence>
<proteinExistence type="inferred from homology"/>
<comment type="similarity">
    <text evidence="2">Belongs to the methyltransferase superfamily. L-isoaspartyl/D-aspartyl protein methyltransferase family.</text>
</comment>
<dbReference type="EMBL" id="FNIE01000005">
    <property type="protein sequence ID" value="SDN66584.1"/>
    <property type="molecule type" value="Genomic_DNA"/>
</dbReference>
<evidence type="ECO:0000256" key="2">
    <source>
        <dbReference type="ARBA" id="ARBA00005369"/>
    </source>
</evidence>
<evidence type="ECO:0000256" key="11">
    <source>
        <dbReference type="ARBA" id="ARBA00031350"/>
    </source>
</evidence>
<dbReference type="SUPFAM" id="SSF53335">
    <property type="entry name" value="S-adenosyl-L-methionine-dependent methyltransferases"/>
    <property type="match status" value="1"/>
</dbReference>
<evidence type="ECO:0000256" key="6">
    <source>
        <dbReference type="ARBA" id="ARBA00022603"/>
    </source>
</evidence>
<keyword evidence="5" id="KW-0963">Cytoplasm</keyword>
<dbReference type="CDD" id="cd02440">
    <property type="entry name" value="AdoMet_MTases"/>
    <property type="match status" value="1"/>
</dbReference>
<name>A0A1H0D8Q1_9ACTN</name>
<dbReference type="InterPro" id="IPR029063">
    <property type="entry name" value="SAM-dependent_MTases_sf"/>
</dbReference>
<keyword evidence="8" id="KW-0949">S-adenosyl-L-methionine</keyword>
<dbReference type="InterPro" id="IPR000682">
    <property type="entry name" value="PCMT"/>
</dbReference>
<dbReference type="GO" id="GO:0005737">
    <property type="term" value="C:cytoplasm"/>
    <property type="evidence" value="ECO:0007669"/>
    <property type="project" value="UniProtKB-SubCell"/>
</dbReference>
<dbReference type="GO" id="GO:0032259">
    <property type="term" value="P:methylation"/>
    <property type="evidence" value="ECO:0007669"/>
    <property type="project" value="UniProtKB-KW"/>
</dbReference>
<dbReference type="RefSeq" id="WP_245771361.1">
    <property type="nucleotide sequence ID" value="NZ_FNIE01000005.1"/>
</dbReference>
<keyword evidence="6 12" id="KW-0489">Methyltransferase</keyword>
<organism evidence="12 13">
    <name type="scientific">Actinacidiphila guanduensis</name>
    <dbReference type="NCBI Taxonomy" id="310781"/>
    <lineage>
        <taxon>Bacteria</taxon>
        <taxon>Bacillati</taxon>
        <taxon>Actinomycetota</taxon>
        <taxon>Actinomycetes</taxon>
        <taxon>Kitasatosporales</taxon>
        <taxon>Streptomycetaceae</taxon>
        <taxon>Actinacidiphila</taxon>
    </lineage>
</organism>
<dbReference type="PANTHER" id="PTHR11579">
    <property type="entry name" value="PROTEIN-L-ISOASPARTATE O-METHYLTRANSFERASE"/>
    <property type="match status" value="1"/>
</dbReference>
<evidence type="ECO:0000256" key="3">
    <source>
        <dbReference type="ARBA" id="ARBA00011890"/>
    </source>
</evidence>
<dbReference type="STRING" id="310781.SAMN05216259_105119"/>
<dbReference type="PANTHER" id="PTHR11579:SF0">
    <property type="entry name" value="PROTEIN-L-ISOASPARTATE(D-ASPARTATE) O-METHYLTRANSFERASE"/>
    <property type="match status" value="1"/>
</dbReference>
<sequence length="391" mass="42111">MTGIVEDEQRALAARVALTRRIDRGSVVLSSRLAGAFLNVPRHPFVPVFYRREEGRFVPWRATAQDAEAWLDAVYADDSLITEVDGVHAEDAAPGGLIGAPTSSSTAPSLMADMLDALDVAEGQEVCEVGTGTGYNAGALCFLAGDRHVTTVERTASLADRARRRLAAVGFHPLVLRGDGARDLPAGATYDRIVATASVRRVPPAWRARLRPGGIMVVPLKGELAGGMVARLTKLPDGAAAGHILHTPAAFMPLRSGAEPSVHVPDVPDGPRRESGLSGRVLDDWTFSFFAQLHMPAGLVRSCGTNDRGLHVTTLYDPGDGSLTRVGDQTDGSASVIRQGPRDLWAPLEAAHRQWQELNRPRREWFGIEVTAREQTVHYTAPGGEPHRWVL</sequence>
<dbReference type="AlphaFoldDB" id="A0A1H0D8Q1"/>
<dbReference type="GO" id="GO:0004719">
    <property type="term" value="F:protein-L-isoaspartate (D-aspartate) O-methyltransferase activity"/>
    <property type="evidence" value="ECO:0007669"/>
    <property type="project" value="UniProtKB-EC"/>
</dbReference>
<evidence type="ECO:0000256" key="10">
    <source>
        <dbReference type="ARBA" id="ARBA00031323"/>
    </source>
</evidence>
<evidence type="ECO:0000313" key="12">
    <source>
        <dbReference type="EMBL" id="SDN66584.1"/>
    </source>
</evidence>
<evidence type="ECO:0000256" key="1">
    <source>
        <dbReference type="ARBA" id="ARBA00004496"/>
    </source>
</evidence>
<keyword evidence="13" id="KW-1185">Reference proteome</keyword>
<evidence type="ECO:0000256" key="4">
    <source>
        <dbReference type="ARBA" id="ARBA00013346"/>
    </source>
</evidence>
<dbReference type="Proteomes" id="UP000199341">
    <property type="component" value="Unassembled WGS sequence"/>
</dbReference>
<comment type="subcellular location">
    <subcellularLocation>
        <location evidence="1">Cytoplasm</location>
    </subcellularLocation>
</comment>
<evidence type="ECO:0000256" key="9">
    <source>
        <dbReference type="ARBA" id="ARBA00030757"/>
    </source>
</evidence>